<dbReference type="Proteomes" id="UP001234297">
    <property type="component" value="Chromosome 2"/>
</dbReference>
<comment type="caution">
    <text evidence="1">The sequence shown here is derived from an EMBL/GenBank/DDBJ whole genome shotgun (WGS) entry which is preliminary data.</text>
</comment>
<name>A0ACC2MKM9_PERAE</name>
<evidence type="ECO:0000313" key="1">
    <source>
        <dbReference type="EMBL" id="KAJ8645722.1"/>
    </source>
</evidence>
<proteinExistence type="predicted"/>
<dbReference type="EMBL" id="CM056810">
    <property type="protein sequence ID" value="KAJ8645722.1"/>
    <property type="molecule type" value="Genomic_DNA"/>
</dbReference>
<sequence>MSRLHRPNKLGKRRKAVSFPFLSAKIKTVWGSKKRGGVAHFRRVVASLAGMALTTVAEEGRDKNDLQRVYSKDGLIELLPEQGRVDPN</sequence>
<evidence type="ECO:0000313" key="2">
    <source>
        <dbReference type="Proteomes" id="UP001234297"/>
    </source>
</evidence>
<keyword evidence="2" id="KW-1185">Reference proteome</keyword>
<reference evidence="1 2" key="1">
    <citation type="journal article" date="2022" name="Hortic Res">
        <title>A haplotype resolved chromosomal level avocado genome allows analysis of novel avocado genes.</title>
        <authorList>
            <person name="Nath O."/>
            <person name="Fletcher S.J."/>
            <person name="Hayward A."/>
            <person name="Shaw L.M."/>
            <person name="Masouleh A.K."/>
            <person name="Furtado A."/>
            <person name="Henry R.J."/>
            <person name="Mitter N."/>
        </authorList>
    </citation>
    <scope>NUCLEOTIDE SEQUENCE [LARGE SCALE GENOMIC DNA]</scope>
    <source>
        <strain evidence="2">cv. Hass</strain>
    </source>
</reference>
<organism evidence="1 2">
    <name type="scientific">Persea americana</name>
    <name type="common">Avocado</name>
    <dbReference type="NCBI Taxonomy" id="3435"/>
    <lineage>
        <taxon>Eukaryota</taxon>
        <taxon>Viridiplantae</taxon>
        <taxon>Streptophyta</taxon>
        <taxon>Embryophyta</taxon>
        <taxon>Tracheophyta</taxon>
        <taxon>Spermatophyta</taxon>
        <taxon>Magnoliopsida</taxon>
        <taxon>Magnoliidae</taxon>
        <taxon>Laurales</taxon>
        <taxon>Lauraceae</taxon>
        <taxon>Persea</taxon>
    </lineage>
</organism>
<protein>
    <submittedName>
        <fullName evidence="1">Uncharacterized protein</fullName>
    </submittedName>
</protein>
<accession>A0ACC2MKM9</accession>
<gene>
    <name evidence="1" type="ORF">MRB53_007470</name>
</gene>